<evidence type="ECO:0000313" key="3">
    <source>
        <dbReference type="EMBL" id="KAK3257834.1"/>
    </source>
</evidence>
<proteinExistence type="predicted"/>
<evidence type="ECO:0000313" key="4">
    <source>
        <dbReference type="Proteomes" id="UP001190700"/>
    </source>
</evidence>
<comment type="caution">
    <text evidence="3">The sequence shown here is derived from an EMBL/GenBank/DDBJ whole genome shotgun (WGS) entry which is preliminary data.</text>
</comment>
<reference evidence="3 4" key="1">
    <citation type="journal article" date="2015" name="Genome Biol. Evol.">
        <title>Comparative Genomics of a Bacterivorous Green Alga Reveals Evolutionary Causalities and Consequences of Phago-Mixotrophic Mode of Nutrition.</title>
        <authorList>
            <person name="Burns J.A."/>
            <person name="Paasch A."/>
            <person name="Narechania A."/>
            <person name="Kim E."/>
        </authorList>
    </citation>
    <scope>NUCLEOTIDE SEQUENCE [LARGE SCALE GENOMIC DNA]</scope>
    <source>
        <strain evidence="3 4">PLY_AMNH</strain>
    </source>
</reference>
<keyword evidence="2" id="KW-0732">Signal</keyword>
<protein>
    <recommendedName>
        <fullName evidence="5">Secreted protein</fullName>
    </recommendedName>
</protein>
<evidence type="ECO:0008006" key="5">
    <source>
        <dbReference type="Google" id="ProtNLM"/>
    </source>
</evidence>
<evidence type="ECO:0000256" key="2">
    <source>
        <dbReference type="SAM" id="SignalP"/>
    </source>
</evidence>
<evidence type="ECO:0000256" key="1">
    <source>
        <dbReference type="SAM" id="MobiDB-lite"/>
    </source>
</evidence>
<name>A0AAE0FDZ5_9CHLO</name>
<accession>A0AAE0FDZ5</accession>
<organism evidence="3 4">
    <name type="scientific">Cymbomonas tetramitiformis</name>
    <dbReference type="NCBI Taxonomy" id="36881"/>
    <lineage>
        <taxon>Eukaryota</taxon>
        <taxon>Viridiplantae</taxon>
        <taxon>Chlorophyta</taxon>
        <taxon>Pyramimonadophyceae</taxon>
        <taxon>Pyramimonadales</taxon>
        <taxon>Pyramimonadaceae</taxon>
        <taxon>Cymbomonas</taxon>
    </lineage>
</organism>
<keyword evidence="4" id="KW-1185">Reference proteome</keyword>
<dbReference type="AlphaFoldDB" id="A0AAE0FDZ5"/>
<feature type="compositionally biased region" description="Polar residues" evidence="1">
    <location>
        <begin position="98"/>
        <end position="115"/>
    </location>
</feature>
<feature type="signal peptide" evidence="2">
    <location>
        <begin position="1"/>
        <end position="20"/>
    </location>
</feature>
<feature type="chain" id="PRO_5041980453" description="Secreted protein" evidence="2">
    <location>
        <begin position="21"/>
        <end position="115"/>
    </location>
</feature>
<sequence>MLRIRFVIILIIITTNFTNGTSGPAAADPPAAAAPTAAAAAAGAGRSMEHTHLEQQELLQSEVAVADDAVQHQLALLAATQQPSLLDPRVHPAPSTRLEPNNHLTGQRPAQQRVT</sequence>
<feature type="region of interest" description="Disordered" evidence="1">
    <location>
        <begin position="81"/>
        <end position="115"/>
    </location>
</feature>
<gene>
    <name evidence="3" type="ORF">CYMTET_33095</name>
</gene>
<dbReference type="EMBL" id="LGRX02020066">
    <property type="protein sequence ID" value="KAK3257834.1"/>
    <property type="molecule type" value="Genomic_DNA"/>
</dbReference>
<dbReference type="Proteomes" id="UP001190700">
    <property type="component" value="Unassembled WGS sequence"/>
</dbReference>